<evidence type="ECO:0000313" key="2">
    <source>
        <dbReference type="EMBL" id="GAA0536405.1"/>
    </source>
</evidence>
<gene>
    <name evidence="2" type="ORF">GCM10009545_43930</name>
    <name evidence="3" type="ORF">GCM10011581_23820</name>
</gene>
<dbReference type="EMBL" id="BAAAHC010000019">
    <property type="protein sequence ID" value="GAA0536405.1"/>
    <property type="molecule type" value="Genomic_DNA"/>
</dbReference>
<evidence type="ECO:0000313" key="5">
    <source>
        <dbReference type="Proteomes" id="UP001500220"/>
    </source>
</evidence>
<name>A0A917JUR5_9PSEU</name>
<feature type="chain" id="PRO_5037287719" evidence="1">
    <location>
        <begin position="27"/>
        <end position="111"/>
    </location>
</feature>
<protein>
    <submittedName>
        <fullName evidence="3">Uncharacterized protein</fullName>
    </submittedName>
</protein>
<keyword evidence="5" id="KW-1185">Reference proteome</keyword>
<comment type="caution">
    <text evidence="3">The sequence shown here is derived from an EMBL/GenBank/DDBJ whole genome shotgun (WGS) entry which is preliminary data.</text>
</comment>
<organism evidence="3 4">
    <name type="scientific">Saccharopolyspora thermophila</name>
    <dbReference type="NCBI Taxonomy" id="89367"/>
    <lineage>
        <taxon>Bacteria</taxon>
        <taxon>Bacillati</taxon>
        <taxon>Actinomycetota</taxon>
        <taxon>Actinomycetes</taxon>
        <taxon>Pseudonocardiales</taxon>
        <taxon>Pseudonocardiaceae</taxon>
        <taxon>Saccharopolyspora</taxon>
    </lineage>
</organism>
<proteinExistence type="predicted"/>
<reference evidence="3 4" key="2">
    <citation type="journal article" date="2014" name="Int. J. Syst. Evol. Microbiol.">
        <title>Complete genome sequence of Corynebacterium casei LMG S-19264T (=DSM 44701T), isolated from a smear-ripened cheese.</title>
        <authorList>
            <consortium name="US DOE Joint Genome Institute (JGI-PGF)"/>
            <person name="Walter F."/>
            <person name="Albersmeier A."/>
            <person name="Kalinowski J."/>
            <person name="Ruckert C."/>
        </authorList>
    </citation>
    <scope>NUCLEOTIDE SEQUENCE [LARGE SCALE GENOMIC DNA]</scope>
    <source>
        <strain evidence="3 4">CGMCC 4.7206</strain>
    </source>
</reference>
<dbReference type="EMBL" id="BMMT01000007">
    <property type="protein sequence ID" value="GGI85960.1"/>
    <property type="molecule type" value="Genomic_DNA"/>
</dbReference>
<reference evidence="2" key="1">
    <citation type="journal article" date="2014" name="Int. J. Syst. Evol. Microbiol.">
        <title>Complete genome of a new Firmicutes species belonging to the dominant human colonic microbiota ('Ruminococcus bicirculans') reveals two chromosomes and a selective capacity to utilize plant glucans.</title>
        <authorList>
            <consortium name="NISC Comparative Sequencing Program"/>
            <person name="Wegmann U."/>
            <person name="Louis P."/>
            <person name="Goesmann A."/>
            <person name="Henrissat B."/>
            <person name="Duncan S.H."/>
            <person name="Flint H.J."/>
        </authorList>
    </citation>
    <scope>NUCLEOTIDE SEQUENCE</scope>
    <source>
        <strain evidence="2">JCM 10664</strain>
    </source>
</reference>
<sequence length="111" mass="12096">MRMRALIPAALGALGMLLSLPGSAGAAIGSFTYSLNQDGVFTRQVLHNPVDDVCQHLVAPWEPAAYQVNNWTDATAVVFRDADCSWDSYYVLEPGEKAPAGVLVRSVLFWR</sequence>
<evidence type="ECO:0000313" key="3">
    <source>
        <dbReference type="EMBL" id="GGI85960.1"/>
    </source>
</evidence>
<dbReference type="Proteomes" id="UP001500220">
    <property type="component" value="Unassembled WGS sequence"/>
</dbReference>
<evidence type="ECO:0000313" key="4">
    <source>
        <dbReference type="Proteomes" id="UP000597989"/>
    </source>
</evidence>
<dbReference type="RefSeq" id="WP_188987400.1">
    <property type="nucleotide sequence ID" value="NZ_BAAAHC010000019.1"/>
</dbReference>
<evidence type="ECO:0000256" key="1">
    <source>
        <dbReference type="SAM" id="SignalP"/>
    </source>
</evidence>
<keyword evidence="1" id="KW-0732">Signal</keyword>
<accession>A0A917JUR5</accession>
<dbReference type="AlphaFoldDB" id="A0A917JUR5"/>
<reference evidence="2" key="5">
    <citation type="submission" date="2023-12" db="EMBL/GenBank/DDBJ databases">
        <authorList>
            <person name="Sun Q."/>
            <person name="Inoue M."/>
        </authorList>
    </citation>
    <scope>NUCLEOTIDE SEQUENCE</scope>
    <source>
        <strain evidence="2">JCM 10664</strain>
    </source>
</reference>
<reference evidence="5" key="3">
    <citation type="journal article" date="2019" name="Int. J. Syst. Evol. Microbiol.">
        <title>The Global Catalogue of Microorganisms (GCM) 10K type strain sequencing project: providing services to taxonomists for standard genome sequencing and annotation.</title>
        <authorList>
            <consortium name="The Broad Institute Genomics Platform"/>
            <consortium name="The Broad Institute Genome Sequencing Center for Infectious Disease"/>
            <person name="Wu L."/>
            <person name="Ma J."/>
        </authorList>
    </citation>
    <scope>NUCLEOTIDE SEQUENCE [LARGE SCALE GENOMIC DNA]</scope>
    <source>
        <strain evidence="5">JCM 10664</strain>
    </source>
</reference>
<dbReference type="Proteomes" id="UP000597989">
    <property type="component" value="Unassembled WGS sequence"/>
</dbReference>
<feature type="signal peptide" evidence="1">
    <location>
        <begin position="1"/>
        <end position="26"/>
    </location>
</feature>
<reference evidence="3" key="4">
    <citation type="submission" date="2020-09" db="EMBL/GenBank/DDBJ databases">
        <authorList>
            <person name="Sun Q."/>
            <person name="Zhou Y."/>
        </authorList>
    </citation>
    <scope>NUCLEOTIDE SEQUENCE</scope>
    <source>
        <strain evidence="3">CGMCC 4.7206</strain>
    </source>
</reference>